<proteinExistence type="predicted"/>
<dbReference type="Gene3D" id="1.10.238.10">
    <property type="entry name" value="EF-hand"/>
    <property type="match status" value="1"/>
</dbReference>
<dbReference type="InterPro" id="IPR011992">
    <property type="entry name" value="EF-hand-dom_pair"/>
</dbReference>
<dbReference type="PANTHER" id="PTHR47319:SF4">
    <property type="entry name" value="CALCIUM-BINDING PROTEIN KIC"/>
    <property type="match status" value="1"/>
</dbReference>
<feature type="domain" description="EF-hand" evidence="1">
    <location>
        <begin position="43"/>
        <end position="92"/>
    </location>
</feature>
<evidence type="ECO:0000313" key="2">
    <source>
        <dbReference type="EMBL" id="KAH7291074.1"/>
    </source>
</evidence>
<evidence type="ECO:0000313" key="3">
    <source>
        <dbReference type="Proteomes" id="UP000825935"/>
    </source>
</evidence>
<evidence type="ECO:0000259" key="1">
    <source>
        <dbReference type="Pfam" id="PF13833"/>
    </source>
</evidence>
<protein>
    <recommendedName>
        <fullName evidence="1">EF-hand domain-containing protein</fullName>
    </recommendedName>
</protein>
<keyword evidence="3" id="KW-1185">Reference proteome</keyword>
<sequence length="118" mass="13121">MGDSVEVEFEDYLPIMAEKLGNSGLMEELAKGFQLLADPSSLTITVHSLKTNGPALGLPKMSDEDLREIIRFGDSSGRGELDLHDFCVTMFRTSPALVNVGLFSLFEDDEKRLHSSRW</sequence>
<dbReference type="GO" id="GO:0005509">
    <property type="term" value="F:calcium ion binding"/>
    <property type="evidence" value="ECO:0007669"/>
    <property type="project" value="InterPro"/>
</dbReference>
<dbReference type="SUPFAM" id="SSF47473">
    <property type="entry name" value="EF-hand"/>
    <property type="match status" value="1"/>
</dbReference>
<dbReference type="OMA" id="PEPTFHD"/>
<dbReference type="AlphaFoldDB" id="A0A8T2R5J9"/>
<name>A0A8T2R5J9_CERRI</name>
<gene>
    <name evidence="2" type="ORF">KP509_30G075500</name>
</gene>
<reference evidence="2" key="1">
    <citation type="submission" date="2021-08" db="EMBL/GenBank/DDBJ databases">
        <title>WGS assembly of Ceratopteris richardii.</title>
        <authorList>
            <person name="Marchant D.B."/>
            <person name="Chen G."/>
            <person name="Jenkins J."/>
            <person name="Shu S."/>
            <person name="Leebens-Mack J."/>
            <person name="Grimwood J."/>
            <person name="Schmutz J."/>
            <person name="Soltis P."/>
            <person name="Soltis D."/>
            <person name="Chen Z.-H."/>
        </authorList>
    </citation>
    <scope>NUCLEOTIDE SEQUENCE</scope>
    <source>
        <strain evidence="2">Whitten #5841</strain>
        <tissue evidence="2">Leaf</tissue>
    </source>
</reference>
<dbReference type="Pfam" id="PF13833">
    <property type="entry name" value="EF-hand_8"/>
    <property type="match status" value="1"/>
</dbReference>
<dbReference type="InterPro" id="IPR044205">
    <property type="entry name" value="KIC/PBP1/KRP1"/>
</dbReference>
<dbReference type="EMBL" id="CM035435">
    <property type="protein sequence ID" value="KAH7291074.1"/>
    <property type="molecule type" value="Genomic_DNA"/>
</dbReference>
<comment type="caution">
    <text evidence="2">The sequence shown here is derived from an EMBL/GenBank/DDBJ whole genome shotgun (WGS) entry which is preliminary data.</text>
</comment>
<accession>A0A8T2R5J9</accession>
<dbReference type="PANTHER" id="PTHR47319">
    <property type="entry name" value="CALCIUM-BINDING PROTEIN KIC"/>
    <property type="match status" value="1"/>
</dbReference>
<dbReference type="InterPro" id="IPR002048">
    <property type="entry name" value="EF_hand_dom"/>
</dbReference>
<dbReference type="Proteomes" id="UP000825935">
    <property type="component" value="Chromosome 30"/>
</dbReference>
<dbReference type="OrthoDB" id="343296at2759"/>
<organism evidence="2 3">
    <name type="scientific">Ceratopteris richardii</name>
    <name type="common">Triangle waterfern</name>
    <dbReference type="NCBI Taxonomy" id="49495"/>
    <lineage>
        <taxon>Eukaryota</taxon>
        <taxon>Viridiplantae</taxon>
        <taxon>Streptophyta</taxon>
        <taxon>Embryophyta</taxon>
        <taxon>Tracheophyta</taxon>
        <taxon>Polypodiopsida</taxon>
        <taxon>Polypodiidae</taxon>
        <taxon>Polypodiales</taxon>
        <taxon>Pteridineae</taxon>
        <taxon>Pteridaceae</taxon>
        <taxon>Parkerioideae</taxon>
        <taxon>Ceratopteris</taxon>
    </lineage>
</organism>